<dbReference type="AlphaFoldDB" id="A0A0S2M029"/>
<dbReference type="PANTHER" id="PTHR40254">
    <property type="entry name" value="BLR0577 PROTEIN"/>
    <property type="match status" value="1"/>
</dbReference>
<dbReference type="InterPro" id="IPR038732">
    <property type="entry name" value="HpyO/CreE_NAD-binding"/>
</dbReference>
<dbReference type="SUPFAM" id="SSF51905">
    <property type="entry name" value="FAD/NAD(P)-binding domain"/>
    <property type="match status" value="1"/>
</dbReference>
<dbReference type="InterPro" id="IPR036188">
    <property type="entry name" value="FAD/NAD-bd_sf"/>
</dbReference>
<dbReference type="Proteomes" id="UP000059574">
    <property type="component" value="Chromosome"/>
</dbReference>
<proteinExistence type="predicted"/>
<accession>A0A0S2M029</accession>
<reference evidence="3 4" key="2">
    <citation type="journal article" date="2016" name="J. Biotechnol.">
        <title>Complete genome sequence of Arthrobacter alpinus ERGS4:06, a yellow pigmented bacterium tolerant to cold and radiations isolated from Sikkim Himalaya.</title>
        <authorList>
            <person name="Kumar R."/>
            <person name="Singh D."/>
            <person name="Swarnkar M.K."/>
            <person name="Singh A.K."/>
            <person name="Kumar S."/>
        </authorList>
    </citation>
    <scope>NUCLEOTIDE SEQUENCE [LARGE SCALE GENOMIC DNA]</scope>
    <source>
        <strain evidence="3 4">ERGS4:06</strain>
    </source>
</reference>
<gene>
    <name evidence="3" type="ORF">AS189_12535</name>
</gene>
<organism evidence="3 4">
    <name type="scientific">Arthrobacter alpinus</name>
    <dbReference type="NCBI Taxonomy" id="656366"/>
    <lineage>
        <taxon>Bacteria</taxon>
        <taxon>Bacillati</taxon>
        <taxon>Actinomycetota</taxon>
        <taxon>Actinomycetes</taxon>
        <taxon>Micrococcales</taxon>
        <taxon>Micrococcaceae</taxon>
        <taxon>Arthrobacter</taxon>
    </lineage>
</organism>
<evidence type="ECO:0000313" key="3">
    <source>
        <dbReference type="EMBL" id="ALO67177.1"/>
    </source>
</evidence>
<dbReference type="InterPro" id="IPR052189">
    <property type="entry name" value="L-asp_N-monooxygenase_NS-form"/>
</dbReference>
<dbReference type="Pfam" id="PF13454">
    <property type="entry name" value="NAD_binding_9"/>
    <property type="match status" value="1"/>
</dbReference>
<dbReference type="PANTHER" id="PTHR40254:SF1">
    <property type="entry name" value="BLR0577 PROTEIN"/>
    <property type="match status" value="1"/>
</dbReference>
<name>A0A0S2M029_9MICC</name>
<protein>
    <recommendedName>
        <fullName evidence="2">FAD-dependent urate hydroxylase HpyO/Asp monooxygenase CreE-like FAD/NAD(P)-binding domain-containing protein</fullName>
    </recommendedName>
</protein>
<dbReference type="EMBL" id="CP013200">
    <property type="protein sequence ID" value="ALO67177.1"/>
    <property type="molecule type" value="Genomic_DNA"/>
</dbReference>
<sequence length="520" mass="55128">MWREDQPHLLRLNVNAGIVDASSTLNEADFAGWLAHAAPGFTGEKYPPRALVGCYLREQFQLLEEHGNVAVTHAPHAVTAVDREGAKWQVQGAFGSELYDEVLVATGHGLGDVKPWQPQPGQALTGALNPYPLIGSYSSLTTSCIGADSNVWIRGSALTAYDVALLLTEGRGGSWQGPTNGAPTRELRYVPSGREPKSITFASRSGLLMNPKSEAVPPAITACLDRFKASLHLAGNQFRTARPDAGQLNGLWVVLLRCAQDCALIMGTPVSALALWRAALTGVSVAAGSGSLSGARSRGPEESGPQESGPVGELRNSLLVNYCQAPVTTGWLWARVWSGLYADLIAVLDRVPKSPQAGRQFATVARNLERFAFGPPEQTARKLLALFDAGILHMARGGEDPAQGAELIDAVTPGPGVLSRPAPEGGPTSGLFAGLLAHGHVWVRAGERGLLTDPDGTCLARDGSRTLSLAAVGRPTEDPTLGHDTLNRGLHGEHQRWAQRIAARVTALESTPTQPRALKE</sequence>
<reference evidence="4" key="1">
    <citation type="submission" date="2015-11" db="EMBL/GenBank/DDBJ databases">
        <authorList>
            <person name="Kumar R."/>
            <person name="Singh D."/>
            <person name="Swarnkar M.K."/>
            <person name="Singh A.K."/>
            <person name="Kumar S."/>
        </authorList>
    </citation>
    <scope>NUCLEOTIDE SEQUENCE [LARGE SCALE GENOMIC DNA]</scope>
    <source>
        <strain evidence="4">ERGS4:06</strain>
    </source>
</reference>
<evidence type="ECO:0000256" key="1">
    <source>
        <dbReference type="SAM" id="MobiDB-lite"/>
    </source>
</evidence>
<evidence type="ECO:0000313" key="4">
    <source>
        <dbReference type="Proteomes" id="UP000059574"/>
    </source>
</evidence>
<evidence type="ECO:0000259" key="2">
    <source>
        <dbReference type="Pfam" id="PF13454"/>
    </source>
</evidence>
<feature type="region of interest" description="Disordered" evidence="1">
    <location>
        <begin position="289"/>
        <end position="311"/>
    </location>
</feature>
<feature type="domain" description="FAD-dependent urate hydroxylase HpyO/Asp monooxygenase CreE-like FAD/NAD(P)-binding" evidence="2">
    <location>
        <begin position="2"/>
        <end position="108"/>
    </location>
</feature>